<keyword evidence="11" id="KW-0256">Endoplasmic reticulum</keyword>
<evidence type="ECO:0000256" key="4">
    <source>
        <dbReference type="ARBA" id="ARBA00004922"/>
    </source>
</evidence>
<organism evidence="19 20">
    <name type="scientific">Cryptotermes secundus</name>
    <dbReference type="NCBI Taxonomy" id="105785"/>
    <lineage>
        <taxon>Eukaryota</taxon>
        <taxon>Metazoa</taxon>
        <taxon>Ecdysozoa</taxon>
        <taxon>Arthropoda</taxon>
        <taxon>Hexapoda</taxon>
        <taxon>Insecta</taxon>
        <taxon>Pterygota</taxon>
        <taxon>Neoptera</taxon>
        <taxon>Polyneoptera</taxon>
        <taxon>Dictyoptera</taxon>
        <taxon>Blattodea</taxon>
        <taxon>Blattoidea</taxon>
        <taxon>Termitoidae</taxon>
        <taxon>Kalotermitidae</taxon>
        <taxon>Cryptotermitinae</taxon>
        <taxon>Cryptotermes</taxon>
    </lineage>
</organism>
<feature type="transmembrane region" description="Helical" evidence="17">
    <location>
        <begin position="217"/>
        <end position="235"/>
    </location>
</feature>
<gene>
    <name evidence="19" type="ORF">B7P43_G07826</name>
</gene>
<evidence type="ECO:0000256" key="8">
    <source>
        <dbReference type="ARBA" id="ARBA00022692"/>
    </source>
</evidence>
<feature type="transmembrane region" description="Helical" evidence="17">
    <location>
        <begin position="388"/>
        <end position="405"/>
    </location>
</feature>
<evidence type="ECO:0000256" key="2">
    <source>
        <dbReference type="ARBA" id="ARBA00004141"/>
    </source>
</evidence>
<evidence type="ECO:0000256" key="12">
    <source>
        <dbReference type="ARBA" id="ARBA00022989"/>
    </source>
</evidence>
<evidence type="ECO:0000256" key="9">
    <source>
        <dbReference type="ARBA" id="ARBA00022737"/>
    </source>
</evidence>
<evidence type="ECO:0000256" key="10">
    <source>
        <dbReference type="ARBA" id="ARBA00022803"/>
    </source>
</evidence>
<feature type="domain" description="DUF1736" evidence="18">
    <location>
        <begin position="326"/>
        <end position="397"/>
    </location>
</feature>
<feature type="repeat" description="TPR" evidence="16">
    <location>
        <begin position="616"/>
        <end position="649"/>
    </location>
</feature>
<dbReference type="PROSITE" id="PS50005">
    <property type="entry name" value="TPR"/>
    <property type="match status" value="4"/>
</dbReference>
<comment type="subcellular location">
    <subcellularLocation>
        <location evidence="3">Endoplasmic reticulum</location>
    </subcellularLocation>
    <subcellularLocation>
        <location evidence="2">Membrane</location>
        <topology evidence="2">Multi-pass membrane protein</topology>
    </subcellularLocation>
</comment>
<dbReference type="Pfam" id="PF07719">
    <property type="entry name" value="TPR_2"/>
    <property type="match status" value="1"/>
</dbReference>
<dbReference type="Pfam" id="PF13424">
    <property type="entry name" value="TPR_12"/>
    <property type="match status" value="1"/>
</dbReference>
<dbReference type="InterPro" id="IPR019734">
    <property type="entry name" value="TPR_rpt"/>
</dbReference>
<evidence type="ECO:0000256" key="3">
    <source>
        <dbReference type="ARBA" id="ARBA00004240"/>
    </source>
</evidence>
<keyword evidence="8 17" id="KW-0812">Transmembrane</keyword>
<evidence type="ECO:0000256" key="5">
    <source>
        <dbReference type="ARBA" id="ARBA00007882"/>
    </source>
</evidence>
<dbReference type="InParanoid" id="A0A2J7QL63"/>
<comment type="similarity">
    <text evidence="5">Belongs to the TMTC family.</text>
</comment>
<keyword evidence="13 17" id="KW-0472">Membrane</keyword>
<name>A0A2J7QL63_9NEOP</name>
<dbReference type="AlphaFoldDB" id="A0A2J7QL63"/>
<accession>A0A2J7QL63</accession>
<dbReference type="Gene3D" id="1.25.40.10">
    <property type="entry name" value="Tetratricopeptide repeat domain"/>
    <property type="match status" value="1"/>
</dbReference>
<dbReference type="InterPro" id="IPR011990">
    <property type="entry name" value="TPR-like_helical_dom_sf"/>
</dbReference>
<evidence type="ECO:0000256" key="16">
    <source>
        <dbReference type="PROSITE-ProRule" id="PRU00339"/>
    </source>
</evidence>
<dbReference type="PROSITE" id="PS50293">
    <property type="entry name" value="TPR_REGION"/>
    <property type="match status" value="1"/>
</dbReference>
<feature type="transmembrane region" description="Helical" evidence="17">
    <location>
        <begin position="141"/>
        <end position="162"/>
    </location>
</feature>
<dbReference type="InterPro" id="IPR013618">
    <property type="entry name" value="TMTC_DUF1736"/>
</dbReference>
<dbReference type="GO" id="GO:0004169">
    <property type="term" value="F:dolichyl-phosphate-mannose-protein mannosyltransferase activity"/>
    <property type="evidence" value="ECO:0007669"/>
    <property type="project" value="UniProtKB-EC"/>
</dbReference>
<comment type="caution">
    <text evidence="19">The sequence shown here is derived from an EMBL/GenBank/DDBJ whole genome shotgun (WGS) entry which is preliminary data.</text>
</comment>
<evidence type="ECO:0000259" key="18">
    <source>
        <dbReference type="Pfam" id="PF08409"/>
    </source>
</evidence>
<dbReference type="PANTHER" id="PTHR44227">
    <property type="match status" value="1"/>
</dbReference>
<evidence type="ECO:0000313" key="20">
    <source>
        <dbReference type="Proteomes" id="UP000235965"/>
    </source>
</evidence>
<evidence type="ECO:0000313" key="19">
    <source>
        <dbReference type="EMBL" id="PNF29325.1"/>
    </source>
</evidence>
<feature type="repeat" description="TPR" evidence="16">
    <location>
        <begin position="718"/>
        <end position="751"/>
    </location>
</feature>
<dbReference type="SMART" id="SM00028">
    <property type="entry name" value="TPR"/>
    <property type="match status" value="7"/>
</dbReference>
<evidence type="ECO:0000256" key="1">
    <source>
        <dbReference type="ARBA" id="ARBA00003582"/>
    </source>
</evidence>
<dbReference type="EC" id="2.4.1.109" evidence="6"/>
<dbReference type="GO" id="GO:0030968">
    <property type="term" value="P:endoplasmic reticulum unfolded protein response"/>
    <property type="evidence" value="ECO:0007669"/>
    <property type="project" value="TreeGrafter"/>
</dbReference>
<evidence type="ECO:0000256" key="13">
    <source>
        <dbReference type="ARBA" id="ARBA00023136"/>
    </source>
</evidence>
<comment type="catalytic activity">
    <reaction evidence="14">
        <text>a di-trans,poly-cis-dolichyl beta-D-mannosyl phosphate + L-threonyl-[protein] = 3-O-(alpha-D-mannosyl)-L-threonyl-[protein] + a di-trans,poly-cis-dolichyl phosphate + H(+)</text>
        <dbReference type="Rhea" id="RHEA:53396"/>
        <dbReference type="Rhea" id="RHEA-COMP:11060"/>
        <dbReference type="Rhea" id="RHEA-COMP:13547"/>
        <dbReference type="Rhea" id="RHEA-COMP:19498"/>
        <dbReference type="Rhea" id="RHEA-COMP:19501"/>
        <dbReference type="ChEBI" id="CHEBI:15378"/>
        <dbReference type="ChEBI" id="CHEBI:30013"/>
        <dbReference type="ChEBI" id="CHEBI:57683"/>
        <dbReference type="ChEBI" id="CHEBI:58211"/>
        <dbReference type="ChEBI" id="CHEBI:137323"/>
        <dbReference type="EC" id="2.4.1.109"/>
    </reaction>
</comment>
<keyword evidence="9" id="KW-0677">Repeat</keyword>
<feature type="transmembrane region" description="Helical" evidence="17">
    <location>
        <begin position="348"/>
        <end position="368"/>
    </location>
</feature>
<dbReference type="Pfam" id="PF13432">
    <property type="entry name" value="TPR_16"/>
    <property type="match status" value="1"/>
</dbReference>
<proteinExistence type="inferred from homology"/>
<evidence type="ECO:0000256" key="7">
    <source>
        <dbReference type="ARBA" id="ARBA00022679"/>
    </source>
</evidence>
<dbReference type="Pfam" id="PF08409">
    <property type="entry name" value="TMTC_DUF1736"/>
    <property type="match status" value="1"/>
</dbReference>
<evidence type="ECO:0000256" key="11">
    <source>
        <dbReference type="ARBA" id="ARBA00022824"/>
    </source>
</evidence>
<dbReference type="InterPro" id="IPR052346">
    <property type="entry name" value="O-mannosyl-transferase_TMTC"/>
</dbReference>
<evidence type="ECO:0000256" key="14">
    <source>
        <dbReference type="ARBA" id="ARBA00045085"/>
    </source>
</evidence>
<keyword evidence="12 17" id="KW-1133">Transmembrane helix</keyword>
<sequence>MNLKVWSEASLNGITKNLRPHHSSVSGKQRKLNKRSWDSDIPFPRVPTSLSVILVGTAAVVCYINSLDGGFVFDDSEAIINNEDLKPETPISNLLYNDFWGTRLTHNASHKSYRPLTVLSFRWNYWLAGGLHPRGFHLMNVALHAIVSMLSLAIFNLLLGGASHRSALLASVLFAVHPIHAEAVAGVVGRADLLCTLFYFLGFIAYCNSLHFDWGIYQAAMLLLSMVFCATAMFCKEQGITVIGLCSVYDVIVNGKQHPIRILRLLQQCFILRKISWPPGHSEQCPMITPSNCDTPVVQNRSWVETNKQKHGWLVLLFVRWRIMASSAPTFQRVDNPASFADSILTRVLSYSYIYALNGWLLLCPEWLCFDWSMGCIPLVESLEPRLLAVGLFWMTFIALLWKSLSIPSGKGQRSLIMCLAALVIPFLPATNVFFRVGFVIAERVLYLPSVGFCLLVIVGLRKLAMFHGSHRAIQIGYTYVVLLLGIRAVCRSAEWRTEAVLFHSGLSVCPLNAKVHYNIAKNAGDAGNRTLAIFEYREALRLHSEYDQAMNNLANILKDEGKLHEAERLLRKAVQLRPDFAAAWMNLGIVLAGLKHHSEAETSYFTALAYRKKYPDCYYNLGNLYLEQQRYGDAYRAWRNATALKPTHVVAWSNLIIMLDSIGQMDRAESIAQEALTILPQEPSLHFNLANALGKTGRFVEAEKHFIEAITLDRKNAVYYTNLGVLYHRWKKYDKAERLYQQALELNPHLQSAKDNMALLQKARNRIANQQ</sequence>
<dbReference type="SUPFAM" id="SSF48452">
    <property type="entry name" value="TPR-like"/>
    <property type="match status" value="1"/>
</dbReference>
<comment type="function">
    <text evidence="1">Transfers mannosyl residues to the hydroxyl group of serine or threonine residues.</text>
</comment>
<keyword evidence="7" id="KW-0808">Transferase</keyword>
<reference evidence="19 20" key="1">
    <citation type="submission" date="2017-12" db="EMBL/GenBank/DDBJ databases">
        <title>Hemimetabolous genomes reveal molecular basis of termite eusociality.</title>
        <authorList>
            <person name="Harrison M.C."/>
            <person name="Jongepier E."/>
            <person name="Robertson H.M."/>
            <person name="Arning N."/>
            <person name="Bitard-Feildel T."/>
            <person name="Chao H."/>
            <person name="Childers C.P."/>
            <person name="Dinh H."/>
            <person name="Doddapaneni H."/>
            <person name="Dugan S."/>
            <person name="Gowin J."/>
            <person name="Greiner C."/>
            <person name="Han Y."/>
            <person name="Hu H."/>
            <person name="Hughes D.S.T."/>
            <person name="Huylmans A.-K."/>
            <person name="Kemena C."/>
            <person name="Kremer L.P.M."/>
            <person name="Lee S.L."/>
            <person name="Lopez-Ezquerra A."/>
            <person name="Mallet L."/>
            <person name="Monroy-Kuhn J.M."/>
            <person name="Moser A."/>
            <person name="Murali S.C."/>
            <person name="Muzny D.M."/>
            <person name="Otani S."/>
            <person name="Piulachs M.-D."/>
            <person name="Poelchau M."/>
            <person name="Qu J."/>
            <person name="Schaub F."/>
            <person name="Wada-Katsumata A."/>
            <person name="Worley K.C."/>
            <person name="Xie Q."/>
            <person name="Ylla G."/>
            <person name="Poulsen M."/>
            <person name="Gibbs R.A."/>
            <person name="Schal C."/>
            <person name="Richards S."/>
            <person name="Belles X."/>
            <person name="Korb J."/>
            <person name="Bornberg-Bauer E."/>
        </authorList>
    </citation>
    <scope>NUCLEOTIDE SEQUENCE [LARGE SCALE GENOMIC DNA]</scope>
    <source>
        <tissue evidence="19">Whole body</tissue>
    </source>
</reference>
<dbReference type="OrthoDB" id="19588at2759"/>
<feature type="transmembrane region" description="Helical" evidence="17">
    <location>
        <begin position="445"/>
        <end position="461"/>
    </location>
</feature>
<dbReference type="GO" id="GO:0005783">
    <property type="term" value="C:endoplasmic reticulum"/>
    <property type="evidence" value="ECO:0007669"/>
    <property type="project" value="UniProtKB-SubCell"/>
</dbReference>
<evidence type="ECO:0000256" key="17">
    <source>
        <dbReference type="SAM" id="Phobius"/>
    </source>
</evidence>
<evidence type="ECO:0000256" key="15">
    <source>
        <dbReference type="ARBA" id="ARBA00045102"/>
    </source>
</evidence>
<dbReference type="PANTHER" id="PTHR44227:SF3">
    <property type="entry name" value="PROTEIN O-MANNOSYL-TRANSFERASE TMTC4"/>
    <property type="match status" value="1"/>
</dbReference>
<evidence type="ECO:0000256" key="6">
    <source>
        <dbReference type="ARBA" id="ARBA00012839"/>
    </source>
</evidence>
<dbReference type="UniPathway" id="UPA00378"/>
<protein>
    <recommendedName>
        <fullName evidence="6">dolichyl-phosphate-mannose--protein mannosyltransferase</fullName>
        <ecNumber evidence="6">2.4.1.109</ecNumber>
    </recommendedName>
</protein>
<dbReference type="FunCoup" id="A0A2J7QL63">
    <property type="interactions" value="980"/>
</dbReference>
<dbReference type="STRING" id="105785.A0A2J7QL63"/>
<feature type="transmembrane region" description="Helical" evidence="17">
    <location>
        <begin position="417"/>
        <end position="439"/>
    </location>
</feature>
<keyword evidence="20" id="KW-1185">Reference proteome</keyword>
<feature type="transmembrane region" description="Helical" evidence="17">
    <location>
        <begin position="193"/>
        <end position="211"/>
    </location>
</feature>
<dbReference type="GO" id="GO:0016020">
    <property type="term" value="C:membrane"/>
    <property type="evidence" value="ECO:0007669"/>
    <property type="project" value="UniProtKB-SubCell"/>
</dbReference>
<feature type="repeat" description="TPR" evidence="16">
    <location>
        <begin position="548"/>
        <end position="581"/>
    </location>
</feature>
<feature type="transmembrane region" description="Helical" evidence="17">
    <location>
        <begin position="473"/>
        <end position="490"/>
    </location>
</feature>
<comment type="pathway">
    <text evidence="4">Protein modification; protein glycosylation.</text>
</comment>
<comment type="catalytic activity">
    <reaction evidence="15">
        <text>a di-trans,poly-cis-dolichyl beta-D-mannosyl phosphate + L-seryl-[protein] = 3-O-(alpha-D-mannosyl)-L-seryl-[protein] + a di-trans,poly-cis-dolichyl phosphate + H(+)</text>
        <dbReference type="Rhea" id="RHEA:17377"/>
        <dbReference type="Rhea" id="RHEA-COMP:9863"/>
        <dbReference type="Rhea" id="RHEA-COMP:13546"/>
        <dbReference type="Rhea" id="RHEA-COMP:19498"/>
        <dbReference type="Rhea" id="RHEA-COMP:19501"/>
        <dbReference type="ChEBI" id="CHEBI:15378"/>
        <dbReference type="ChEBI" id="CHEBI:29999"/>
        <dbReference type="ChEBI" id="CHEBI:57683"/>
        <dbReference type="ChEBI" id="CHEBI:58211"/>
        <dbReference type="ChEBI" id="CHEBI:137321"/>
        <dbReference type="EC" id="2.4.1.109"/>
    </reaction>
</comment>
<dbReference type="Proteomes" id="UP000235965">
    <property type="component" value="Unassembled WGS sequence"/>
</dbReference>
<keyword evidence="10 16" id="KW-0802">TPR repeat</keyword>
<dbReference type="InterPro" id="IPR013105">
    <property type="entry name" value="TPR_2"/>
</dbReference>
<dbReference type="EMBL" id="NEVH01013250">
    <property type="protein sequence ID" value="PNF29325.1"/>
    <property type="molecule type" value="Genomic_DNA"/>
</dbReference>
<feature type="repeat" description="TPR" evidence="16">
    <location>
        <begin position="684"/>
        <end position="717"/>
    </location>
</feature>